<feature type="region of interest" description="Disordered" evidence="6">
    <location>
        <begin position="343"/>
        <end position="365"/>
    </location>
</feature>
<evidence type="ECO:0000256" key="4">
    <source>
        <dbReference type="ARBA" id="ARBA00022989"/>
    </source>
</evidence>
<dbReference type="PANTHER" id="PTHR30287">
    <property type="entry name" value="MEMBRANE COMPONENT OF PREDICTED ABC SUPERFAMILY METABOLITE UPTAKE TRANSPORTER"/>
    <property type="match status" value="1"/>
</dbReference>
<feature type="domain" description="ABC3 transporter permease C-terminal" evidence="8">
    <location>
        <begin position="814"/>
        <end position="929"/>
    </location>
</feature>
<evidence type="ECO:0000313" key="10">
    <source>
        <dbReference type="EMBL" id="QPS01652.1"/>
    </source>
</evidence>
<dbReference type="KEGG" id="aun:AWM73_00215"/>
<evidence type="ECO:0000256" key="1">
    <source>
        <dbReference type="ARBA" id="ARBA00004651"/>
    </source>
</evidence>
<evidence type="ECO:0000256" key="6">
    <source>
        <dbReference type="SAM" id="MobiDB-lite"/>
    </source>
</evidence>
<dbReference type="EMBL" id="CP065662">
    <property type="protein sequence ID" value="QPS01652.1"/>
    <property type="molecule type" value="Genomic_DNA"/>
</dbReference>
<evidence type="ECO:0000313" key="12">
    <source>
        <dbReference type="Proteomes" id="UP001069145"/>
    </source>
</evidence>
<reference evidence="9" key="2">
    <citation type="submission" date="2022-09" db="EMBL/GenBank/DDBJ databases">
        <title>Aerococcus urinae taxonomy study.</title>
        <authorList>
            <person name="Christensen J."/>
            <person name="Senneby E."/>
        </authorList>
    </citation>
    <scope>NUCLEOTIDE SEQUENCE</scope>
    <source>
        <strain evidence="9">NLD-066-U95</strain>
    </source>
</reference>
<dbReference type="Pfam" id="PF02687">
    <property type="entry name" value="FtsX"/>
    <property type="match status" value="2"/>
</dbReference>
<dbReference type="InterPro" id="IPR038766">
    <property type="entry name" value="Membrane_comp_ABC_pdt"/>
</dbReference>
<feature type="region of interest" description="Disordered" evidence="6">
    <location>
        <begin position="288"/>
        <end position="310"/>
    </location>
</feature>
<evidence type="ECO:0000313" key="9">
    <source>
        <dbReference type="EMBL" id="MCY3053476.1"/>
    </source>
</evidence>
<dbReference type="Proteomes" id="UP000594771">
    <property type="component" value="Chromosome"/>
</dbReference>
<feature type="domain" description="ABC3 transporter permease C-terminal" evidence="8">
    <location>
        <begin position="411"/>
        <end position="531"/>
    </location>
</feature>
<dbReference type="PANTHER" id="PTHR30287:SF1">
    <property type="entry name" value="INNER MEMBRANE PROTEIN"/>
    <property type="match status" value="1"/>
</dbReference>
<feature type="transmembrane region" description="Helical" evidence="7">
    <location>
        <begin position="808"/>
        <end position="830"/>
    </location>
</feature>
<evidence type="ECO:0000313" key="11">
    <source>
        <dbReference type="Proteomes" id="UP000594771"/>
    </source>
</evidence>
<dbReference type="OrthoDB" id="5137249at2"/>
<proteinExistence type="predicted"/>
<dbReference type="InterPro" id="IPR003838">
    <property type="entry name" value="ABC3_permease_C"/>
</dbReference>
<feature type="transmembrane region" description="Helical" evidence="7">
    <location>
        <begin position="21"/>
        <end position="42"/>
    </location>
</feature>
<dbReference type="RefSeq" id="WP_060777525.1">
    <property type="nucleotide sequence ID" value="NZ_CAJHLF010000012.1"/>
</dbReference>
<evidence type="ECO:0000256" key="7">
    <source>
        <dbReference type="SAM" id="Phobius"/>
    </source>
</evidence>
<keyword evidence="5 7" id="KW-0472">Membrane</keyword>
<evidence type="ECO:0000256" key="2">
    <source>
        <dbReference type="ARBA" id="ARBA00022475"/>
    </source>
</evidence>
<evidence type="ECO:0000256" key="3">
    <source>
        <dbReference type="ARBA" id="ARBA00022692"/>
    </source>
</evidence>
<feature type="transmembrane region" description="Helical" evidence="7">
    <location>
        <begin position="905"/>
        <end position="925"/>
    </location>
</feature>
<feature type="transmembrane region" description="Helical" evidence="7">
    <location>
        <begin position="411"/>
        <end position="428"/>
    </location>
</feature>
<dbReference type="AlphaFoldDB" id="A0A0X8FCZ3"/>
<dbReference type="GeneID" id="35767435"/>
<keyword evidence="3 7" id="KW-0812">Transmembrane</keyword>
<organism evidence="10 11">
    <name type="scientific">Aerococcus urinae</name>
    <dbReference type="NCBI Taxonomy" id="1376"/>
    <lineage>
        <taxon>Bacteria</taxon>
        <taxon>Bacillati</taxon>
        <taxon>Bacillota</taxon>
        <taxon>Bacilli</taxon>
        <taxon>Lactobacillales</taxon>
        <taxon>Aerococcaceae</taxon>
        <taxon>Aerococcus</taxon>
    </lineage>
</organism>
<evidence type="ECO:0000256" key="5">
    <source>
        <dbReference type="ARBA" id="ARBA00023136"/>
    </source>
</evidence>
<feature type="transmembrane region" description="Helical" evidence="7">
    <location>
        <begin position="456"/>
        <end position="479"/>
    </location>
</feature>
<keyword evidence="4 7" id="KW-1133">Transmembrane helix</keyword>
<gene>
    <name evidence="10" type="ORF">I6G68_00810</name>
    <name evidence="9" type="ORF">ODY43_05665</name>
</gene>
<accession>A0A0X8FCZ3</accession>
<feature type="transmembrane region" description="Helical" evidence="7">
    <location>
        <begin position="864"/>
        <end position="885"/>
    </location>
</feature>
<feature type="transmembrane region" description="Helical" evidence="7">
    <location>
        <begin position="505"/>
        <end position="528"/>
    </location>
</feature>
<dbReference type="GO" id="GO:0005886">
    <property type="term" value="C:plasma membrane"/>
    <property type="evidence" value="ECO:0007669"/>
    <property type="project" value="UniProtKB-SubCell"/>
</dbReference>
<reference evidence="10 11" key="1">
    <citation type="submission" date="2020-12" db="EMBL/GenBank/DDBJ databases">
        <title>FDA dAtabase for Regulatory Grade micrObial Sequences (FDA-ARGOS): Supporting development and validation of Infectious Disease Dx tests.</title>
        <authorList>
            <person name="Sproer C."/>
            <person name="Gronow S."/>
            <person name="Severitt S."/>
            <person name="Schroder I."/>
            <person name="Tallon L."/>
            <person name="Sadzewicz L."/>
            <person name="Zhao X."/>
            <person name="Boylan J."/>
            <person name="Ott S."/>
            <person name="Bowen H."/>
            <person name="Vavikolanu K."/>
            <person name="Mehta A."/>
            <person name="Aluvathingal J."/>
            <person name="Nadendla S."/>
            <person name="Lowell S."/>
            <person name="Myers T."/>
            <person name="Yan Y."/>
            <person name="Sichtig H."/>
        </authorList>
    </citation>
    <scope>NUCLEOTIDE SEQUENCE [LARGE SCALE GENOMIC DNA]</scope>
    <source>
        <strain evidence="10 11">FDAARGOS_911</strain>
    </source>
</reference>
<feature type="transmembrane region" description="Helical" evidence="7">
    <location>
        <begin position="578"/>
        <end position="597"/>
    </location>
</feature>
<feature type="compositionally biased region" description="Basic and acidic residues" evidence="6">
    <location>
        <begin position="356"/>
        <end position="365"/>
    </location>
</feature>
<dbReference type="EMBL" id="JAOTML010000005">
    <property type="protein sequence ID" value="MCY3053476.1"/>
    <property type="molecule type" value="Genomic_DNA"/>
</dbReference>
<keyword evidence="12" id="KW-1185">Reference proteome</keyword>
<evidence type="ECO:0000259" key="8">
    <source>
        <dbReference type="Pfam" id="PF02687"/>
    </source>
</evidence>
<dbReference type="Proteomes" id="UP001069145">
    <property type="component" value="Unassembled WGS sequence"/>
</dbReference>
<keyword evidence="2" id="KW-1003">Cell membrane</keyword>
<sequence>MKKTALWKNAWREIRNSWARFLALFGIILLGTGFFVGIRAAAPNMLNTSSQYYDDYYLEDLSLQSTWGIRPEDKEALERVDGIDSLSYKTVDRQSQDSELLYRIFPNFNALDAEVNHFKVKEGRLPENDQEIALDHMLVAENQVDIGIGDTITFNQVGKSDDDKAPHLKQDSFTVVGFVDSPMYIDKLIRGQTSIGDGALDAFAVVSPDAFEGEYDSAISIRIPKARPYQAYSEDYDHLVADKKAEVEAAVEDRPASLLEQAKSDGQEAIDQGRDQLNQAQDDLNTKKNELDQSKSALDQAQGRLDQEVQGVKSQLPAGMSLEDAGLGQVAGQFQANQDRLNQEKDKLSKGQEQMESAKEELGQKNKDLDEQAKQLEELQAPTYLVNDRSALSGISEYGDNAERISAIAQVFPWIFFLVAALVSYTSMSRMVDEQRSQVGTMKAIGYGSGDIAMQFLLYASLASLLGTVIGVGIGNFLFPNIIYNAYRMMYTLPDIQYGFYLKDIFLALGIALLTTVGPAIFTTSHLLQENAAQLMRPKPPKQGEHILLEKWRWFWGHLNFSMKITLRNLFRYKGRNLMTVIGVAGSTALVLTGFGISDSISGLADRQYTVIESYDVVAQYANDLNAEDNQAVREAVEATDGVDQVLHSYTTNLETTDPNINTQTVRLRVFNNDSPYHDFYAFNAVDDPSKSYDLKDNEALISQKLARLLDLSEGDSIELANESGQTISLPVGGIVESYIFHDCFINENTYKNLIAKDLPAPNMGQIQLSQSASQGQVLEDLQNTDHILAAYASQSLRDAFNDTIESLNVVTLILIIAAALLAFIVLYSLTNINVSERIRELSTIKVLGAYPGEVTMYIFRETLLLTTAGILFGLLMGYGLTGYILKTVEVDNLIFPHTIHWTSYLYSIALTYLFTLIVMGIMHIKLKHVDMVEALKGVE</sequence>
<comment type="subcellular location">
    <subcellularLocation>
        <location evidence="1">Cell membrane</location>
        <topology evidence="1">Multi-pass membrane protein</topology>
    </subcellularLocation>
</comment>
<protein>
    <submittedName>
        <fullName evidence="10">FtsX-like permease family protein</fullName>
    </submittedName>
</protein>
<name>A0A0X8FCZ3_9LACT</name>